<reference evidence="1 2" key="1">
    <citation type="journal article" date="2018" name="IMA Fungus">
        <title>IMA Genome-F 9: Draft genome sequence of Annulohypoxylon stygium, Aspergillus mulundensis, Berkeleyomyces basicola (syn. Thielaviopsis basicola), Ceratocystis smalleyi, two Cercospora beticola strains, Coleophoma cylindrospora, Fusarium fracticaudum, Phialophora cf. hyalina, and Morchella septimelata.</title>
        <authorList>
            <person name="Wingfield B.D."/>
            <person name="Bills G.F."/>
            <person name="Dong Y."/>
            <person name="Huang W."/>
            <person name="Nel W.J."/>
            <person name="Swalarsk-Parry B.S."/>
            <person name="Vaghefi N."/>
            <person name="Wilken P.M."/>
            <person name="An Z."/>
            <person name="de Beer Z.W."/>
            <person name="De Vos L."/>
            <person name="Chen L."/>
            <person name="Duong T.A."/>
            <person name="Gao Y."/>
            <person name="Hammerbacher A."/>
            <person name="Kikkert J.R."/>
            <person name="Li Y."/>
            <person name="Li H."/>
            <person name="Li K."/>
            <person name="Li Q."/>
            <person name="Liu X."/>
            <person name="Ma X."/>
            <person name="Naidoo K."/>
            <person name="Pethybridge S.J."/>
            <person name="Sun J."/>
            <person name="Steenkamp E.T."/>
            <person name="van der Nest M.A."/>
            <person name="van Wyk S."/>
            <person name="Wingfield M.J."/>
            <person name="Xiong C."/>
            <person name="Yue Q."/>
            <person name="Zhang X."/>
        </authorList>
    </citation>
    <scope>NUCLEOTIDE SEQUENCE [LARGE SCALE GENOMIC DNA]</scope>
    <source>
        <strain evidence="1 2">DSM 5745</strain>
    </source>
</reference>
<evidence type="ECO:0000313" key="1">
    <source>
        <dbReference type="EMBL" id="RDW68998.1"/>
    </source>
</evidence>
<evidence type="ECO:0000313" key="2">
    <source>
        <dbReference type="Proteomes" id="UP000256690"/>
    </source>
</evidence>
<proteinExistence type="predicted"/>
<protein>
    <recommendedName>
        <fullName evidence="3">F-box domain-containing protein</fullName>
    </recommendedName>
</protein>
<dbReference type="OrthoDB" id="5139510at2759"/>
<accession>A0A3D8R4V3</accession>
<sequence>MLEEQTPAQAAIFWLPVELLHEILELAALHPLPHRRFWGRLNKATIKTLTLVCRLFRTIAQPLMVHNIGASHRNIAELLILGKSNPSLLRNHCRDLSMTLSEDMKDKEYIAQLKELVSQLHAVRSLCLWGLGQEPPVGWTVIPTALHNMPRLEYISNVTSLRTLDLQNIERPQAQGPDENSFLDTMSLQSAPIISPRLSVYEETSEALERLIKWPKSLIKFGLKEVDIHDLSVDLPTLTSWLHMHKDSLEEMETGPLSFSGTRLLFDATAFVHLKRLTLSWWQVCGYKEQRHEDLRFRQEVADLLLAPSLITIVFDFQVEREGLPDWPDFQEPEERWLRQLARAAISKKAALRTIGIIFYPSLDGDLRKEYGYPWDCMYRLDNLISKRGMSIGHTEPPVPESVWLNLVHVHNVSSPDDDSEYDSAGYDFTDYDSVIYDSQGNEVDYDSDLNTVHLGDSVVYDSHGMETRSTTIQMGIRCMWMIDSDMSGSERNDGNAE</sequence>
<organism evidence="1 2">
    <name type="scientific">Aspergillus mulundensis</name>
    <dbReference type="NCBI Taxonomy" id="1810919"/>
    <lineage>
        <taxon>Eukaryota</taxon>
        <taxon>Fungi</taxon>
        <taxon>Dikarya</taxon>
        <taxon>Ascomycota</taxon>
        <taxon>Pezizomycotina</taxon>
        <taxon>Eurotiomycetes</taxon>
        <taxon>Eurotiomycetidae</taxon>
        <taxon>Eurotiales</taxon>
        <taxon>Aspergillaceae</taxon>
        <taxon>Aspergillus</taxon>
        <taxon>Aspergillus subgen. Nidulantes</taxon>
    </lineage>
</organism>
<gene>
    <name evidence="1" type="ORF">DSM5745_08758</name>
</gene>
<dbReference type="Proteomes" id="UP000256690">
    <property type="component" value="Unassembled WGS sequence"/>
</dbReference>
<dbReference type="GeneID" id="38119128"/>
<keyword evidence="2" id="KW-1185">Reference proteome</keyword>
<dbReference type="RefSeq" id="XP_026600787.1">
    <property type="nucleotide sequence ID" value="XM_026750774.1"/>
</dbReference>
<comment type="caution">
    <text evidence="1">The sequence shown here is derived from an EMBL/GenBank/DDBJ whole genome shotgun (WGS) entry which is preliminary data.</text>
</comment>
<evidence type="ECO:0008006" key="3">
    <source>
        <dbReference type="Google" id="ProtNLM"/>
    </source>
</evidence>
<dbReference type="AlphaFoldDB" id="A0A3D8R4V3"/>
<name>A0A3D8R4V3_9EURO</name>
<dbReference type="EMBL" id="PVWQ01000011">
    <property type="protein sequence ID" value="RDW68998.1"/>
    <property type="molecule type" value="Genomic_DNA"/>
</dbReference>